<dbReference type="Pfam" id="PF01258">
    <property type="entry name" value="zf-dskA_traR"/>
    <property type="match status" value="1"/>
</dbReference>
<evidence type="ECO:0000256" key="4">
    <source>
        <dbReference type="PROSITE-ProRule" id="PRU00510"/>
    </source>
</evidence>
<reference evidence="7" key="1">
    <citation type="submission" date="2017-09" db="EMBL/GenBank/DDBJ databases">
        <title>Depth-based differentiation of microbial function through sediment-hosted aquifers and enrichment of novel symbionts in the deep terrestrial subsurface.</title>
        <authorList>
            <person name="Probst A.J."/>
            <person name="Ladd B."/>
            <person name="Jarett J.K."/>
            <person name="Geller-Mcgrath D.E."/>
            <person name="Sieber C.M.K."/>
            <person name="Emerson J.B."/>
            <person name="Anantharaman K."/>
            <person name="Thomas B.C."/>
            <person name="Malmstrom R."/>
            <person name="Stieglmeier M."/>
            <person name="Klingl A."/>
            <person name="Woyke T."/>
            <person name="Ryan C.M."/>
            <person name="Banfield J.F."/>
        </authorList>
    </citation>
    <scope>NUCLEOTIDE SEQUENCE [LARGE SCALE GENOMIC DNA]</scope>
</reference>
<evidence type="ECO:0000256" key="3">
    <source>
        <dbReference type="ARBA" id="ARBA00022833"/>
    </source>
</evidence>
<dbReference type="InterPro" id="IPR037187">
    <property type="entry name" value="DnaK_N"/>
</dbReference>
<keyword evidence="1" id="KW-0479">Metal-binding</keyword>
<dbReference type="SUPFAM" id="SSF109635">
    <property type="entry name" value="DnaK suppressor protein DksA, alpha-hairpin domain"/>
    <property type="match status" value="1"/>
</dbReference>
<dbReference type="PANTHER" id="PTHR33823:SF4">
    <property type="entry name" value="GENERAL STRESS PROTEIN 16O"/>
    <property type="match status" value="1"/>
</dbReference>
<sequence>MEKELIEKLKTQLKEKEAKLLGQITELKKPVDMGSDVDSFDEETDEATEYSAHLGMIDSLKKSLERVQDALTKIEAEGYGICEACSSPISEEHLLADPETRLCKDCKLKERK</sequence>
<keyword evidence="2" id="KW-0863">Zinc-finger</keyword>
<feature type="zinc finger region" description="dksA C4-type" evidence="4">
    <location>
        <begin position="82"/>
        <end position="106"/>
    </location>
</feature>
<evidence type="ECO:0000256" key="2">
    <source>
        <dbReference type="ARBA" id="ARBA00022771"/>
    </source>
</evidence>
<dbReference type="GO" id="GO:0008270">
    <property type="term" value="F:zinc ion binding"/>
    <property type="evidence" value="ECO:0007669"/>
    <property type="project" value="UniProtKB-KW"/>
</dbReference>
<evidence type="ECO:0000256" key="1">
    <source>
        <dbReference type="ARBA" id="ARBA00022723"/>
    </source>
</evidence>
<dbReference type="AlphaFoldDB" id="A0A2H0UR22"/>
<accession>A0A2H0UR22</accession>
<dbReference type="EMBL" id="PFBC01000006">
    <property type="protein sequence ID" value="PIR88225.1"/>
    <property type="molecule type" value="Genomic_DNA"/>
</dbReference>
<dbReference type="PANTHER" id="PTHR33823">
    <property type="entry name" value="RNA POLYMERASE-BINDING TRANSCRIPTION FACTOR DKSA-RELATED"/>
    <property type="match status" value="1"/>
</dbReference>
<comment type="caution">
    <text evidence="6">The sequence shown here is derived from an EMBL/GenBank/DDBJ whole genome shotgun (WGS) entry which is preliminary data.</text>
</comment>
<evidence type="ECO:0000259" key="5">
    <source>
        <dbReference type="Pfam" id="PF01258"/>
    </source>
</evidence>
<organism evidence="6 7">
    <name type="scientific">Candidatus Harrisonbacteria bacterium CG10_big_fil_rev_8_21_14_0_10_45_28</name>
    <dbReference type="NCBI Taxonomy" id="1974586"/>
    <lineage>
        <taxon>Bacteria</taxon>
        <taxon>Candidatus Harrisoniibacteriota</taxon>
    </lineage>
</organism>
<dbReference type="PROSITE" id="PS51128">
    <property type="entry name" value="ZF_DKSA_2"/>
    <property type="match status" value="1"/>
</dbReference>
<gene>
    <name evidence="6" type="ORF">COU10_00330</name>
</gene>
<keyword evidence="3" id="KW-0862">Zinc</keyword>
<feature type="domain" description="Zinc finger DksA/TraR C4-type" evidence="5">
    <location>
        <begin position="79"/>
        <end position="108"/>
    </location>
</feature>
<evidence type="ECO:0000313" key="7">
    <source>
        <dbReference type="Proteomes" id="UP000230903"/>
    </source>
</evidence>
<proteinExistence type="predicted"/>
<dbReference type="InterPro" id="IPR000962">
    <property type="entry name" value="Znf_DskA_TraR"/>
</dbReference>
<name>A0A2H0UR22_9BACT</name>
<dbReference type="Proteomes" id="UP000230903">
    <property type="component" value="Unassembled WGS sequence"/>
</dbReference>
<dbReference type="Gene3D" id="1.20.120.910">
    <property type="entry name" value="DksA, coiled-coil domain"/>
    <property type="match status" value="1"/>
</dbReference>
<protein>
    <recommendedName>
        <fullName evidence="5">Zinc finger DksA/TraR C4-type domain-containing protein</fullName>
    </recommendedName>
</protein>
<dbReference type="SUPFAM" id="SSF57716">
    <property type="entry name" value="Glucocorticoid receptor-like (DNA-binding domain)"/>
    <property type="match status" value="1"/>
</dbReference>
<evidence type="ECO:0000313" key="6">
    <source>
        <dbReference type="EMBL" id="PIR88225.1"/>
    </source>
</evidence>